<evidence type="ECO:0000259" key="5">
    <source>
        <dbReference type="PROSITE" id="PS51935"/>
    </source>
</evidence>
<comment type="caution">
    <text evidence="6">The sequence shown here is derived from an EMBL/GenBank/DDBJ whole genome shotgun (WGS) entry which is preliminary data.</text>
</comment>
<sequence length="142" mass="15286">MSTQTQTQAQAQALVEAARTYIGTPFRLHGRDRQHGLDCLGLILAALRDTGHRCPSPPPYALRNSRIDPLLAFAANSGLIQGPPPFRTGDILLGKVGPAQWHAAIAMGPTGFIHAHAGLRRVVQTPGAFPWPLLGLWRCPSN</sequence>
<keyword evidence="3" id="KW-0378">Hydrolase</keyword>
<dbReference type="RefSeq" id="WP_120324871.1">
    <property type="nucleotide sequence ID" value="NZ_RAPF01000005.1"/>
</dbReference>
<dbReference type="Pfam" id="PF00877">
    <property type="entry name" value="NLPC_P60"/>
    <property type="match status" value="1"/>
</dbReference>
<keyword evidence="4" id="KW-0788">Thiol protease</keyword>
<reference evidence="6 7" key="1">
    <citation type="submission" date="2018-09" db="EMBL/GenBank/DDBJ databases">
        <title>Altererythrobacter spongiae sp. nov., isolated from a marine sponge.</title>
        <authorList>
            <person name="Zhuang L."/>
            <person name="Luo L."/>
        </authorList>
    </citation>
    <scope>NUCLEOTIDE SEQUENCE [LARGE SCALE GENOMIC DNA]</scope>
    <source>
        <strain evidence="6 7">HN-Y73</strain>
    </source>
</reference>
<evidence type="ECO:0000313" key="6">
    <source>
        <dbReference type="EMBL" id="RKF20574.1"/>
    </source>
</evidence>
<dbReference type="AlphaFoldDB" id="A0A420EIT6"/>
<accession>A0A420EIT6</accession>
<keyword evidence="2" id="KW-0645">Protease</keyword>
<dbReference type="GO" id="GO:0006508">
    <property type="term" value="P:proteolysis"/>
    <property type="evidence" value="ECO:0007669"/>
    <property type="project" value="UniProtKB-KW"/>
</dbReference>
<dbReference type="PROSITE" id="PS51935">
    <property type="entry name" value="NLPC_P60"/>
    <property type="match status" value="1"/>
</dbReference>
<dbReference type="OrthoDB" id="8481272at2"/>
<dbReference type="Gene3D" id="3.90.1720.10">
    <property type="entry name" value="endopeptidase domain like (from Nostoc punctiforme)"/>
    <property type="match status" value="1"/>
</dbReference>
<dbReference type="InterPro" id="IPR038765">
    <property type="entry name" value="Papain-like_cys_pep_sf"/>
</dbReference>
<keyword evidence="7" id="KW-1185">Reference proteome</keyword>
<evidence type="ECO:0000256" key="1">
    <source>
        <dbReference type="ARBA" id="ARBA00007074"/>
    </source>
</evidence>
<proteinExistence type="inferred from homology"/>
<evidence type="ECO:0000256" key="3">
    <source>
        <dbReference type="ARBA" id="ARBA00022801"/>
    </source>
</evidence>
<dbReference type="EMBL" id="RAPF01000005">
    <property type="protein sequence ID" value="RKF20574.1"/>
    <property type="molecule type" value="Genomic_DNA"/>
</dbReference>
<protein>
    <submittedName>
        <fullName evidence="6">Peptidoglycan endopeptidase</fullName>
    </submittedName>
</protein>
<dbReference type="InterPro" id="IPR000064">
    <property type="entry name" value="NLP_P60_dom"/>
</dbReference>
<organism evidence="6 7">
    <name type="scientific">Altericroceibacterium spongiae</name>
    <dbReference type="NCBI Taxonomy" id="2320269"/>
    <lineage>
        <taxon>Bacteria</taxon>
        <taxon>Pseudomonadati</taxon>
        <taxon>Pseudomonadota</taxon>
        <taxon>Alphaproteobacteria</taxon>
        <taxon>Sphingomonadales</taxon>
        <taxon>Erythrobacteraceae</taxon>
        <taxon>Altericroceibacterium</taxon>
    </lineage>
</organism>
<dbReference type="Proteomes" id="UP000284395">
    <property type="component" value="Unassembled WGS sequence"/>
</dbReference>
<dbReference type="SUPFAM" id="SSF54001">
    <property type="entry name" value="Cysteine proteinases"/>
    <property type="match status" value="1"/>
</dbReference>
<gene>
    <name evidence="6" type="ORF">D6851_10550</name>
</gene>
<evidence type="ECO:0000313" key="7">
    <source>
        <dbReference type="Proteomes" id="UP000284395"/>
    </source>
</evidence>
<feature type="domain" description="NlpC/P60" evidence="5">
    <location>
        <begin position="8"/>
        <end position="142"/>
    </location>
</feature>
<comment type="similarity">
    <text evidence="1">Belongs to the peptidase C40 family.</text>
</comment>
<dbReference type="GO" id="GO:0008234">
    <property type="term" value="F:cysteine-type peptidase activity"/>
    <property type="evidence" value="ECO:0007669"/>
    <property type="project" value="UniProtKB-KW"/>
</dbReference>
<name>A0A420EIT6_9SPHN</name>
<evidence type="ECO:0000256" key="4">
    <source>
        <dbReference type="ARBA" id="ARBA00022807"/>
    </source>
</evidence>
<evidence type="ECO:0000256" key="2">
    <source>
        <dbReference type="ARBA" id="ARBA00022670"/>
    </source>
</evidence>